<dbReference type="Pfam" id="PF06629">
    <property type="entry name" value="MipA"/>
    <property type="match status" value="1"/>
</dbReference>
<evidence type="ECO:0008006" key="9">
    <source>
        <dbReference type="Google" id="ProtNLM"/>
    </source>
</evidence>
<dbReference type="STRING" id="1774968.AUC68_12135"/>
<dbReference type="AlphaFoldDB" id="A0A1E3W5Q0"/>
<comment type="similarity">
    <text evidence="2">Belongs to the MipA/OmpV family.</text>
</comment>
<keyword evidence="5" id="KW-0998">Cell outer membrane</keyword>
<dbReference type="Proteomes" id="UP000094501">
    <property type="component" value="Unassembled WGS sequence"/>
</dbReference>
<keyword evidence="3 6" id="KW-0732">Signal</keyword>
<keyword evidence="4" id="KW-0472">Membrane</keyword>
<organism evidence="7 8">
    <name type="scientific">Methyloceanibacter methanicus</name>
    <dbReference type="NCBI Taxonomy" id="1774968"/>
    <lineage>
        <taxon>Bacteria</taxon>
        <taxon>Pseudomonadati</taxon>
        <taxon>Pseudomonadota</taxon>
        <taxon>Alphaproteobacteria</taxon>
        <taxon>Hyphomicrobiales</taxon>
        <taxon>Hyphomicrobiaceae</taxon>
        <taxon>Methyloceanibacter</taxon>
    </lineage>
</organism>
<sequence length="284" mass="30066">MASVAIGAFLTGGLVASGAQAQGVLVGSPTGGETTVTKSTLGIGAAAVVQPKYEGSNEVEVIPIPVILPQFVVREEDQNTVLTEVRNRVAFRGLDDIRIRVLGGDVFQVGAVTGYITDREQSDGDLLRGLGDVTGGLVLGAYSAFTFGAFTFDAAYLDKLTGDSAGPQYRLGIETQRRLTDRASVGIRVGTTFASAEFMQTYFGVTKNQSRKSKAGLPVYTTDGGIKDVFIAVGGTYDISDRWVLKGGVRYGRLLDEAADSPVVETADQVSGTVGLAYRFDWNR</sequence>
<evidence type="ECO:0000313" key="7">
    <source>
        <dbReference type="EMBL" id="ODS01121.1"/>
    </source>
</evidence>
<evidence type="ECO:0000313" key="8">
    <source>
        <dbReference type="Proteomes" id="UP000094501"/>
    </source>
</evidence>
<evidence type="ECO:0000256" key="6">
    <source>
        <dbReference type="SAM" id="SignalP"/>
    </source>
</evidence>
<dbReference type="PANTHER" id="PTHR38776">
    <property type="entry name" value="MLTA-INTERACTING PROTEIN-RELATED"/>
    <property type="match status" value="1"/>
</dbReference>
<reference evidence="7 8" key="1">
    <citation type="journal article" date="2016" name="Environ. Microbiol.">
        <title>New Methyloceanibacter diversity from North Sea sediments includes methanotroph containing solely the soluble methane monooxygenase.</title>
        <authorList>
            <person name="Vekeman B."/>
            <person name="Kerckhof F.M."/>
            <person name="Cremers G."/>
            <person name="de Vos P."/>
            <person name="Vandamme P."/>
            <person name="Boon N."/>
            <person name="Op den Camp H.J."/>
            <person name="Heylen K."/>
        </authorList>
    </citation>
    <scope>NUCLEOTIDE SEQUENCE [LARGE SCALE GENOMIC DNA]</scope>
    <source>
        <strain evidence="7 8">R-67174</strain>
    </source>
</reference>
<evidence type="ECO:0000256" key="1">
    <source>
        <dbReference type="ARBA" id="ARBA00004442"/>
    </source>
</evidence>
<protein>
    <recommendedName>
        <fullName evidence="9">MltA-interacting MipA family protein</fullName>
    </recommendedName>
</protein>
<evidence type="ECO:0000256" key="2">
    <source>
        <dbReference type="ARBA" id="ARBA00005722"/>
    </source>
</evidence>
<dbReference type="PANTHER" id="PTHR38776:SF1">
    <property type="entry name" value="MLTA-INTERACTING PROTEIN-RELATED"/>
    <property type="match status" value="1"/>
</dbReference>
<feature type="signal peptide" evidence="6">
    <location>
        <begin position="1"/>
        <end position="21"/>
    </location>
</feature>
<comment type="caution">
    <text evidence="7">The sequence shown here is derived from an EMBL/GenBank/DDBJ whole genome shotgun (WGS) entry which is preliminary data.</text>
</comment>
<dbReference type="InterPro" id="IPR010583">
    <property type="entry name" value="MipA"/>
</dbReference>
<gene>
    <name evidence="7" type="ORF">AUC68_12135</name>
</gene>
<dbReference type="EMBL" id="LPWG01000002">
    <property type="protein sequence ID" value="ODS01121.1"/>
    <property type="molecule type" value="Genomic_DNA"/>
</dbReference>
<dbReference type="GO" id="GO:0009279">
    <property type="term" value="C:cell outer membrane"/>
    <property type="evidence" value="ECO:0007669"/>
    <property type="project" value="UniProtKB-SubCell"/>
</dbReference>
<keyword evidence="8" id="KW-1185">Reference proteome</keyword>
<feature type="chain" id="PRO_5009139037" description="MltA-interacting MipA family protein" evidence="6">
    <location>
        <begin position="22"/>
        <end position="284"/>
    </location>
</feature>
<dbReference type="OrthoDB" id="5462484at2"/>
<dbReference type="SUPFAM" id="SSF56935">
    <property type="entry name" value="Porins"/>
    <property type="match status" value="1"/>
</dbReference>
<name>A0A1E3W5Q0_9HYPH</name>
<evidence type="ECO:0000256" key="4">
    <source>
        <dbReference type="ARBA" id="ARBA00023136"/>
    </source>
</evidence>
<accession>A0A1E3W5Q0</accession>
<comment type="subcellular location">
    <subcellularLocation>
        <location evidence="1">Cell outer membrane</location>
    </subcellularLocation>
</comment>
<evidence type="ECO:0000256" key="3">
    <source>
        <dbReference type="ARBA" id="ARBA00022729"/>
    </source>
</evidence>
<proteinExistence type="inferred from homology"/>
<evidence type="ECO:0000256" key="5">
    <source>
        <dbReference type="ARBA" id="ARBA00023237"/>
    </source>
</evidence>
<dbReference type="RefSeq" id="WP_069435965.1">
    <property type="nucleotide sequence ID" value="NZ_LPWG01000002.1"/>
</dbReference>